<evidence type="ECO:0000256" key="5">
    <source>
        <dbReference type="ARBA" id="ARBA00022692"/>
    </source>
</evidence>
<dbReference type="Proteomes" id="UP000001396">
    <property type="component" value="Unassembled WGS sequence"/>
</dbReference>
<keyword evidence="5" id="KW-0812">Transmembrane</keyword>
<evidence type="ECO:0000313" key="14">
    <source>
        <dbReference type="Proteomes" id="UP000001396"/>
    </source>
</evidence>
<dbReference type="InParanoid" id="D3AXV6"/>
<reference evidence="13 14" key="1">
    <citation type="journal article" date="2011" name="Genome Res.">
        <title>Phylogeny-wide analysis of social amoeba genomes highlights ancient origins for complex intercellular communication.</title>
        <authorList>
            <person name="Heidel A.J."/>
            <person name="Lawal H.M."/>
            <person name="Felder M."/>
            <person name="Schilde C."/>
            <person name="Helps N.R."/>
            <person name="Tunggal B."/>
            <person name="Rivero F."/>
            <person name="John U."/>
            <person name="Schleicher M."/>
            <person name="Eichinger L."/>
            <person name="Platzer M."/>
            <person name="Noegel A.A."/>
            <person name="Schaap P."/>
            <person name="Gloeckner G."/>
        </authorList>
    </citation>
    <scope>NUCLEOTIDE SEQUENCE [LARGE SCALE GENOMIC DNA]</scope>
    <source>
        <strain evidence="14">ATCC 26659 / Pp 5 / PN500</strain>
    </source>
</reference>
<keyword evidence="8" id="KW-1133">Transmembrane helix</keyword>
<keyword evidence="9" id="KW-0560">Oxidoreductase</keyword>
<dbReference type="InterPro" id="IPR038659">
    <property type="entry name" value="AOX_sf"/>
</dbReference>
<comment type="similarity">
    <text evidence="2">Belongs to the alternative oxidase family.</text>
</comment>
<accession>D3AXV6</accession>
<keyword evidence="14" id="KW-1185">Reference proteome</keyword>
<sequence length="317" mass="36878">MNGLSKVTRFASSTRAFNPSSFNNTTTQLYPGFKCLSQHTRSFSFLGQPQYKKQSPEYHRNSTLYAHTSRDKLLKIEKEFIPIERHQPQNISDNVARFAVWLLRKASNLVFKEKYIHYACVLETVAAVPGMVAGMLQHLKTLRRMEHNNWIKILLDEAENERMHLMTFMEISMPTKLERNLITLAQGAYWNAFLLFYLISPKTAHRFTGYLEEEAVITYTNMLHDLDAGKVENVEAPQIAREYWGLPDDAKLRDVILVIRQDEVDHGHVNHQLSNMIATGNEDPVLFESHDDPININIEKEKQHQDKLHHQQQQHKN</sequence>
<evidence type="ECO:0000256" key="3">
    <source>
        <dbReference type="ARBA" id="ARBA00022448"/>
    </source>
</evidence>
<comment type="subcellular location">
    <subcellularLocation>
        <location evidence="1">Membrane</location>
    </subcellularLocation>
</comment>
<keyword evidence="7" id="KW-0249">Electron transport</keyword>
<comment type="caution">
    <text evidence="13">The sequence shown here is derived from an EMBL/GenBank/DDBJ whole genome shotgun (WGS) entry which is preliminary data.</text>
</comment>
<feature type="binding site" evidence="12">
    <location>
        <position position="123"/>
    </location>
    <ligand>
        <name>Fe cation</name>
        <dbReference type="ChEBI" id="CHEBI:24875"/>
        <label>1</label>
    </ligand>
</feature>
<keyword evidence="6 12" id="KW-0479">Metal-binding</keyword>
<dbReference type="AlphaFoldDB" id="D3AXV6"/>
<feature type="binding site" evidence="12">
    <location>
        <position position="164"/>
    </location>
    <ligand>
        <name>Fe cation</name>
        <dbReference type="ChEBI" id="CHEBI:24875"/>
        <label>1</label>
    </ligand>
</feature>
<comment type="cofactor">
    <cofactor evidence="12">
        <name>Fe cation</name>
        <dbReference type="ChEBI" id="CHEBI:24875"/>
    </cofactor>
    <text evidence="12">Binds 2 iron ions per subunit.</text>
</comment>
<dbReference type="GO" id="GO:0005739">
    <property type="term" value="C:mitochondrion"/>
    <property type="evidence" value="ECO:0007669"/>
    <property type="project" value="TreeGrafter"/>
</dbReference>
<dbReference type="OMA" id="RISKDYW"/>
<name>D3AXV6_HETP5</name>
<evidence type="ECO:0000256" key="9">
    <source>
        <dbReference type="ARBA" id="ARBA00023002"/>
    </source>
</evidence>
<feature type="binding site" evidence="12">
    <location>
        <position position="161"/>
    </location>
    <ligand>
        <name>Fe cation</name>
        <dbReference type="ChEBI" id="CHEBI:24875"/>
        <label>1</label>
    </ligand>
</feature>
<evidence type="ECO:0000256" key="1">
    <source>
        <dbReference type="ARBA" id="ARBA00004370"/>
    </source>
</evidence>
<organism evidence="13 14">
    <name type="scientific">Heterostelium pallidum (strain ATCC 26659 / Pp 5 / PN500)</name>
    <name type="common">Cellular slime mold</name>
    <name type="synonym">Polysphondylium pallidum</name>
    <dbReference type="NCBI Taxonomy" id="670386"/>
    <lineage>
        <taxon>Eukaryota</taxon>
        <taxon>Amoebozoa</taxon>
        <taxon>Evosea</taxon>
        <taxon>Eumycetozoa</taxon>
        <taxon>Dictyostelia</taxon>
        <taxon>Acytosteliales</taxon>
        <taxon>Acytosteliaceae</taxon>
        <taxon>Heterostelium</taxon>
    </lineage>
</organism>
<keyword evidence="10 12" id="KW-0408">Iron</keyword>
<evidence type="ECO:0000256" key="2">
    <source>
        <dbReference type="ARBA" id="ARBA00008388"/>
    </source>
</evidence>
<feature type="binding site" evidence="12">
    <location>
        <position position="266"/>
    </location>
    <ligand>
        <name>Fe cation</name>
        <dbReference type="ChEBI" id="CHEBI:24875"/>
        <label>2</label>
    </ligand>
</feature>
<dbReference type="GO" id="GO:0009916">
    <property type="term" value="F:alternative oxidase activity"/>
    <property type="evidence" value="ECO:0007669"/>
    <property type="project" value="InterPro"/>
</dbReference>
<dbReference type="GO" id="GO:0010230">
    <property type="term" value="P:alternative respiration"/>
    <property type="evidence" value="ECO:0007669"/>
    <property type="project" value="TreeGrafter"/>
</dbReference>
<dbReference type="PANTHER" id="PTHR31803">
    <property type="entry name" value="ALTERNATIVE OXIDASE"/>
    <property type="match status" value="1"/>
</dbReference>
<evidence type="ECO:0000256" key="10">
    <source>
        <dbReference type="ARBA" id="ARBA00023004"/>
    </source>
</evidence>
<dbReference type="FunCoup" id="D3AXV6">
    <property type="interactions" value="66"/>
</dbReference>
<dbReference type="GeneID" id="31356543"/>
<evidence type="ECO:0000256" key="7">
    <source>
        <dbReference type="ARBA" id="ARBA00022982"/>
    </source>
</evidence>
<feature type="binding site" evidence="12">
    <location>
        <position position="161"/>
    </location>
    <ligand>
        <name>Fe cation</name>
        <dbReference type="ChEBI" id="CHEBI:24875"/>
        <label>2</label>
    </ligand>
</feature>
<evidence type="ECO:0000256" key="6">
    <source>
        <dbReference type="ARBA" id="ARBA00022723"/>
    </source>
</evidence>
<proteinExistence type="inferred from homology"/>
<evidence type="ECO:0000256" key="12">
    <source>
        <dbReference type="PIRSR" id="PIRSR005229-1"/>
    </source>
</evidence>
<feature type="binding site" evidence="12">
    <location>
        <position position="212"/>
    </location>
    <ligand>
        <name>Fe cation</name>
        <dbReference type="ChEBI" id="CHEBI:24875"/>
        <label>2</label>
    </ligand>
</feature>
<dbReference type="FunFam" id="1.20.1260.140:FF:000004">
    <property type="entry name" value="Mitochondrial alternative oxidase"/>
    <property type="match status" value="1"/>
</dbReference>
<dbReference type="PIRSF" id="PIRSF005229">
    <property type="entry name" value="AOX"/>
    <property type="match status" value="1"/>
</dbReference>
<dbReference type="EMBL" id="ADBJ01000004">
    <property type="protein sequence ID" value="EFA85783.1"/>
    <property type="molecule type" value="Genomic_DNA"/>
</dbReference>
<keyword evidence="4" id="KW-0679">Respiratory chain</keyword>
<keyword evidence="11" id="KW-0472">Membrane</keyword>
<dbReference type="GO" id="GO:0046872">
    <property type="term" value="F:metal ion binding"/>
    <property type="evidence" value="ECO:0007669"/>
    <property type="project" value="UniProtKB-KW"/>
</dbReference>
<evidence type="ECO:0000256" key="11">
    <source>
        <dbReference type="ARBA" id="ARBA00023136"/>
    </source>
</evidence>
<evidence type="ECO:0000313" key="13">
    <source>
        <dbReference type="EMBL" id="EFA85783.1"/>
    </source>
</evidence>
<dbReference type="GO" id="GO:0016020">
    <property type="term" value="C:membrane"/>
    <property type="evidence" value="ECO:0007669"/>
    <property type="project" value="UniProtKB-SubCell"/>
</dbReference>
<feature type="binding site" evidence="12">
    <location>
        <position position="263"/>
    </location>
    <ligand>
        <name>Fe cation</name>
        <dbReference type="ChEBI" id="CHEBI:24875"/>
        <label>2</label>
    </ligand>
</feature>
<dbReference type="Gene3D" id="1.20.1260.140">
    <property type="entry name" value="Alternative oxidase"/>
    <property type="match status" value="1"/>
</dbReference>
<dbReference type="PANTHER" id="PTHR31803:SF3">
    <property type="entry name" value="ALTERNATIVE OXIDASE"/>
    <property type="match status" value="1"/>
</dbReference>
<evidence type="ECO:0000256" key="8">
    <source>
        <dbReference type="ARBA" id="ARBA00022989"/>
    </source>
</evidence>
<protein>
    <submittedName>
        <fullName evidence="13">Alternative oxidase</fullName>
    </submittedName>
</protein>
<dbReference type="RefSeq" id="XP_020437889.1">
    <property type="nucleotide sequence ID" value="XM_020572031.1"/>
</dbReference>
<gene>
    <name evidence="13" type="primary">aoxA</name>
    <name evidence="13" type="ORF">PPL_01013</name>
</gene>
<keyword evidence="3" id="KW-0813">Transport</keyword>
<dbReference type="InterPro" id="IPR002680">
    <property type="entry name" value="AOX"/>
</dbReference>
<evidence type="ECO:0000256" key="4">
    <source>
        <dbReference type="ARBA" id="ARBA00022660"/>
    </source>
</evidence>
<dbReference type="CDD" id="cd01053">
    <property type="entry name" value="AOX"/>
    <property type="match status" value="1"/>
</dbReference>
<feature type="binding site" evidence="12">
    <location>
        <position position="263"/>
    </location>
    <ligand>
        <name>Fe cation</name>
        <dbReference type="ChEBI" id="CHEBI:24875"/>
        <label>1</label>
    </ligand>
</feature>
<dbReference type="Pfam" id="PF01786">
    <property type="entry name" value="AOX"/>
    <property type="match status" value="1"/>
</dbReference>
<dbReference type="STRING" id="670386.D3AXV6"/>